<dbReference type="SUPFAM" id="SSF52540">
    <property type="entry name" value="P-loop containing nucleoside triphosphate hydrolases"/>
    <property type="match status" value="1"/>
</dbReference>
<feature type="domain" description="Phosphoribulokinase/uridine kinase" evidence="1">
    <location>
        <begin position="26"/>
        <end position="189"/>
    </location>
</feature>
<dbReference type="Pfam" id="PF00485">
    <property type="entry name" value="PRK"/>
    <property type="match status" value="1"/>
</dbReference>
<dbReference type="EMBL" id="MU863626">
    <property type="protein sequence ID" value="KAK4104571.1"/>
    <property type="molecule type" value="Genomic_DNA"/>
</dbReference>
<keyword evidence="2" id="KW-0378">Hydrolase</keyword>
<keyword evidence="3" id="KW-1185">Reference proteome</keyword>
<sequence length="238" mass="26144">MDDVLSRLLERAWATYLNTSKDSRCLIALGGIPGSGKTTLSARLTAGLNVRHAATSLSGTPHIAAFIPMDGFHHTRAQLDAMPDPATAHARRGAEFTFDGAAFLRLVQRLKEPLTDTTPTLFAPSFDHALKDPKEDDISVERTHRIVVLEGNYLLLDKPPWSLASRLFSFKIFVSVSPELARARLVARHLAAGLAPTSAEADRRAVENDLPNGDEIVRLLIRDVDEIVESCEDGRWVD</sequence>
<dbReference type="GO" id="GO:0016301">
    <property type="term" value="F:kinase activity"/>
    <property type="evidence" value="ECO:0007669"/>
    <property type="project" value="InterPro"/>
</dbReference>
<dbReference type="AlphaFoldDB" id="A0AAN6Q7Y0"/>
<organism evidence="2 3">
    <name type="scientific">Parathielavia hyrcaniae</name>
    <dbReference type="NCBI Taxonomy" id="113614"/>
    <lineage>
        <taxon>Eukaryota</taxon>
        <taxon>Fungi</taxon>
        <taxon>Dikarya</taxon>
        <taxon>Ascomycota</taxon>
        <taxon>Pezizomycotina</taxon>
        <taxon>Sordariomycetes</taxon>
        <taxon>Sordariomycetidae</taxon>
        <taxon>Sordariales</taxon>
        <taxon>Chaetomiaceae</taxon>
        <taxon>Parathielavia</taxon>
    </lineage>
</organism>
<proteinExistence type="predicted"/>
<reference evidence="2" key="2">
    <citation type="submission" date="2023-05" db="EMBL/GenBank/DDBJ databases">
        <authorList>
            <consortium name="Lawrence Berkeley National Laboratory"/>
            <person name="Steindorff A."/>
            <person name="Hensen N."/>
            <person name="Bonometti L."/>
            <person name="Westerberg I."/>
            <person name="Brannstrom I.O."/>
            <person name="Guillou S."/>
            <person name="Cros-Aarteil S."/>
            <person name="Calhoun S."/>
            <person name="Haridas S."/>
            <person name="Kuo A."/>
            <person name="Mondo S."/>
            <person name="Pangilinan J."/>
            <person name="Riley R."/>
            <person name="Labutti K."/>
            <person name="Andreopoulos B."/>
            <person name="Lipzen A."/>
            <person name="Chen C."/>
            <person name="Yanf M."/>
            <person name="Daum C."/>
            <person name="Ng V."/>
            <person name="Clum A."/>
            <person name="Ohm R."/>
            <person name="Martin F."/>
            <person name="Silar P."/>
            <person name="Natvig D."/>
            <person name="Lalanne C."/>
            <person name="Gautier V."/>
            <person name="Ament-Velasquez S.L."/>
            <person name="Kruys A."/>
            <person name="Hutchinson M.I."/>
            <person name="Powell A.J."/>
            <person name="Barry K."/>
            <person name="Miller A.N."/>
            <person name="Grigoriev I.V."/>
            <person name="Debuchy R."/>
            <person name="Gladieux P."/>
            <person name="Thoren M.H."/>
            <person name="Johannesson H."/>
        </authorList>
    </citation>
    <scope>NUCLEOTIDE SEQUENCE</scope>
    <source>
        <strain evidence="2">CBS 757.83</strain>
    </source>
</reference>
<dbReference type="PANTHER" id="PTHR10285">
    <property type="entry name" value="URIDINE KINASE"/>
    <property type="match status" value="1"/>
</dbReference>
<evidence type="ECO:0000313" key="3">
    <source>
        <dbReference type="Proteomes" id="UP001305647"/>
    </source>
</evidence>
<comment type="caution">
    <text evidence="2">The sequence shown here is derived from an EMBL/GenBank/DDBJ whole genome shotgun (WGS) entry which is preliminary data.</text>
</comment>
<dbReference type="InterPro" id="IPR006083">
    <property type="entry name" value="PRK/URK"/>
</dbReference>
<dbReference type="GO" id="GO:0016787">
    <property type="term" value="F:hydrolase activity"/>
    <property type="evidence" value="ECO:0007669"/>
    <property type="project" value="UniProtKB-KW"/>
</dbReference>
<dbReference type="InterPro" id="IPR027417">
    <property type="entry name" value="P-loop_NTPase"/>
</dbReference>
<dbReference type="Proteomes" id="UP001305647">
    <property type="component" value="Unassembled WGS sequence"/>
</dbReference>
<reference evidence="2" key="1">
    <citation type="journal article" date="2023" name="Mol. Phylogenet. Evol.">
        <title>Genome-scale phylogeny and comparative genomics of the fungal order Sordariales.</title>
        <authorList>
            <person name="Hensen N."/>
            <person name="Bonometti L."/>
            <person name="Westerberg I."/>
            <person name="Brannstrom I.O."/>
            <person name="Guillou S."/>
            <person name="Cros-Aarteil S."/>
            <person name="Calhoun S."/>
            <person name="Haridas S."/>
            <person name="Kuo A."/>
            <person name="Mondo S."/>
            <person name="Pangilinan J."/>
            <person name="Riley R."/>
            <person name="LaButti K."/>
            <person name="Andreopoulos B."/>
            <person name="Lipzen A."/>
            <person name="Chen C."/>
            <person name="Yan M."/>
            <person name="Daum C."/>
            <person name="Ng V."/>
            <person name="Clum A."/>
            <person name="Steindorff A."/>
            <person name="Ohm R.A."/>
            <person name="Martin F."/>
            <person name="Silar P."/>
            <person name="Natvig D.O."/>
            <person name="Lalanne C."/>
            <person name="Gautier V."/>
            <person name="Ament-Velasquez S.L."/>
            <person name="Kruys A."/>
            <person name="Hutchinson M.I."/>
            <person name="Powell A.J."/>
            <person name="Barry K."/>
            <person name="Miller A.N."/>
            <person name="Grigoriev I.V."/>
            <person name="Debuchy R."/>
            <person name="Gladieux P."/>
            <person name="Hiltunen Thoren M."/>
            <person name="Johannesson H."/>
        </authorList>
    </citation>
    <scope>NUCLEOTIDE SEQUENCE</scope>
    <source>
        <strain evidence="2">CBS 757.83</strain>
    </source>
</reference>
<evidence type="ECO:0000259" key="1">
    <source>
        <dbReference type="Pfam" id="PF00485"/>
    </source>
</evidence>
<protein>
    <submittedName>
        <fullName evidence="2">P-loop containing nucleoside triphosphate hydrolase protein</fullName>
    </submittedName>
</protein>
<gene>
    <name evidence="2" type="ORF">N658DRAFT_492666</name>
</gene>
<dbReference type="Gene3D" id="3.40.50.300">
    <property type="entry name" value="P-loop containing nucleotide triphosphate hydrolases"/>
    <property type="match status" value="2"/>
</dbReference>
<name>A0AAN6Q7Y0_9PEZI</name>
<accession>A0AAN6Q7Y0</accession>
<dbReference type="GO" id="GO:0005524">
    <property type="term" value="F:ATP binding"/>
    <property type="evidence" value="ECO:0007669"/>
    <property type="project" value="InterPro"/>
</dbReference>
<evidence type="ECO:0000313" key="2">
    <source>
        <dbReference type="EMBL" id="KAK4104571.1"/>
    </source>
</evidence>